<keyword evidence="2" id="KW-0812">Transmembrane</keyword>
<dbReference type="Gene3D" id="3.40.50.11350">
    <property type="match status" value="1"/>
</dbReference>
<gene>
    <name evidence="3" type="ORF">QCA50_002275</name>
</gene>
<proteinExistence type="predicted"/>
<dbReference type="PANTHER" id="PTHR13132:SF29">
    <property type="entry name" value="ALPHA-(1,6)-FUCOSYLTRANSFERASE"/>
    <property type="match status" value="1"/>
</dbReference>
<feature type="transmembrane region" description="Helical" evidence="2">
    <location>
        <begin position="106"/>
        <end position="126"/>
    </location>
</feature>
<comment type="caution">
    <text evidence="3">The sequence shown here is derived from an EMBL/GenBank/DDBJ whole genome shotgun (WGS) entry which is preliminary data.</text>
</comment>
<dbReference type="AlphaFoldDB" id="A0AAW0GPG2"/>
<keyword evidence="4" id="KW-1185">Reference proteome</keyword>
<keyword evidence="2" id="KW-1133">Transmembrane helix</keyword>
<dbReference type="EMBL" id="JASBNA010000002">
    <property type="protein sequence ID" value="KAK7695085.1"/>
    <property type="molecule type" value="Genomic_DNA"/>
</dbReference>
<evidence type="ECO:0000256" key="2">
    <source>
        <dbReference type="SAM" id="Phobius"/>
    </source>
</evidence>
<accession>A0AAW0GPG2</accession>
<evidence type="ECO:0000313" key="4">
    <source>
        <dbReference type="Proteomes" id="UP001385951"/>
    </source>
</evidence>
<dbReference type="GO" id="GO:0046921">
    <property type="term" value="F:alpha-(1-&gt;6)-fucosyltransferase activity"/>
    <property type="evidence" value="ECO:0007669"/>
    <property type="project" value="TreeGrafter"/>
</dbReference>
<sequence>MPPKPSDIFVSGRPDLSAYQSLTPRTPHSRSGRAEEGLTEVELDEIQEDERRDYLSYRQQQAEPLLASSTDSAFGSSGYRSRGDDPSKKDVWIQNLPAVKDVLKNFPLLLGCLVAVLLFGLVLLSFKRPETLDEYVGISKTKPAEQDAVVPASPIPSVVTTTPPPELLISYENYTKFPLMSTEYLHECDKLMSGFVHHGGTYWGASSHEVKDVVHHDQLPNYNIPEHGPVRTCTKTITYQLDGHVGLLADLSLMAQVAGMAREQNRTFFIDDTYWNRGKWMDHFQDIRARQPGPEDGCRPPPPEELVACPRQARHWVINSRTAKFHLGHPFLEEYQDPYAHEINRMKPIFERAVGSFRTTIRPNAHNAALIRAAREEIVSTLSLPKHERPSDPDPKDADPETIVTRHHPDPYVAIHVRRGDKKASSFPHRGSYVPLEDYAAATHETWSRLFNNDSISPKADHFPSAPIAYIASDSHAAVDELKSAFPTSAAVFSLHTSTNSELRALASQKEYVQKEFNEETEEERIRLTRGMIVDFALLSGFWAWEGEIVPGATICTLSSTICKSAAVGLGFDRAFGFGDGGDHYMGDIDDKHKRWVELDNKGSVSPEWEAFDLF</sequence>
<dbReference type="Proteomes" id="UP001385951">
    <property type="component" value="Unassembled WGS sequence"/>
</dbReference>
<feature type="region of interest" description="Disordered" evidence="1">
    <location>
        <begin position="381"/>
        <end position="404"/>
    </location>
</feature>
<protein>
    <submittedName>
        <fullName evidence="3">Uncharacterized protein</fullName>
    </submittedName>
</protein>
<feature type="compositionally biased region" description="Polar residues" evidence="1">
    <location>
        <begin position="62"/>
        <end position="79"/>
    </location>
</feature>
<feature type="compositionally biased region" description="Basic and acidic residues" evidence="1">
    <location>
        <begin position="385"/>
        <end position="399"/>
    </location>
</feature>
<feature type="region of interest" description="Disordered" evidence="1">
    <location>
        <begin position="1"/>
        <end position="45"/>
    </location>
</feature>
<reference evidence="3 4" key="1">
    <citation type="submission" date="2022-09" db="EMBL/GenBank/DDBJ databases">
        <authorList>
            <person name="Palmer J.M."/>
        </authorList>
    </citation>
    <scope>NUCLEOTIDE SEQUENCE [LARGE SCALE GENOMIC DNA]</scope>
    <source>
        <strain evidence="3 4">DSM 7382</strain>
    </source>
</reference>
<dbReference type="GO" id="GO:0006487">
    <property type="term" value="P:protein N-linked glycosylation"/>
    <property type="evidence" value="ECO:0007669"/>
    <property type="project" value="TreeGrafter"/>
</dbReference>
<feature type="region of interest" description="Disordered" evidence="1">
    <location>
        <begin position="62"/>
        <end position="87"/>
    </location>
</feature>
<organism evidence="3 4">
    <name type="scientific">Cerrena zonata</name>
    <dbReference type="NCBI Taxonomy" id="2478898"/>
    <lineage>
        <taxon>Eukaryota</taxon>
        <taxon>Fungi</taxon>
        <taxon>Dikarya</taxon>
        <taxon>Basidiomycota</taxon>
        <taxon>Agaricomycotina</taxon>
        <taxon>Agaricomycetes</taxon>
        <taxon>Polyporales</taxon>
        <taxon>Cerrenaceae</taxon>
        <taxon>Cerrena</taxon>
    </lineage>
</organism>
<name>A0AAW0GPG2_9APHY</name>
<keyword evidence="2" id="KW-0472">Membrane</keyword>
<evidence type="ECO:0000256" key="1">
    <source>
        <dbReference type="SAM" id="MobiDB-lite"/>
    </source>
</evidence>
<dbReference type="PANTHER" id="PTHR13132">
    <property type="entry name" value="ALPHA- 1,6 -FUCOSYLTRANSFERASE"/>
    <property type="match status" value="1"/>
</dbReference>
<evidence type="ECO:0000313" key="3">
    <source>
        <dbReference type="EMBL" id="KAK7695085.1"/>
    </source>
</evidence>